<keyword evidence="6" id="KW-1133">Transmembrane helix</keyword>
<evidence type="ECO:0000256" key="3">
    <source>
        <dbReference type="ARBA" id="ARBA00022525"/>
    </source>
</evidence>
<evidence type="ECO:0000256" key="7">
    <source>
        <dbReference type="SAM" id="SignalP"/>
    </source>
</evidence>
<accession>A0A2M4BJ01</accession>
<feature type="transmembrane region" description="Helical" evidence="6">
    <location>
        <begin position="529"/>
        <end position="552"/>
    </location>
</feature>
<dbReference type="EMBL" id="GGFJ01003905">
    <property type="protein sequence ID" value="MBW53046.1"/>
    <property type="molecule type" value="Transcribed_RNA"/>
</dbReference>
<feature type="region of interest" description="Disordered" evidence="5">
    <location>
        <begin position="43"/>
        <end position="62"/>
    </location>
</feature>
<dbReference type="Pfam" id="PF03022">
    <property type="entry name" value="MRJP"/>
    <property type="match status" value="1"/>
</dbReference>
<comment type="similarity">
    <text evidence="2">Belongs to the major royal jelly protein family.</text>
</comment>
<dbReference type="Gene3D" id="2.120.10.30">
    <property type="entry name" value="TolB, C-terminal domain"/>
    <property type="match status" value="1"/>
</dbReference>
<dbReference type="SUPFAM" id="SSF63829">
    <property type="entry name" value="Calcium-dependent phosphotriesterase"/>
    <property type="match status" value="1"/>
</dbReference>
<keyword evidence="4 7" id="KW-0732">Signal</keyword>
<dbReference type="InterPro" id="IPR011042">
    <property type="entry name" value="6-blade_b-propeller_TolB-like"/>
</dbReference>
<dbReference type="PANTHER" id="PTHR10009">
    <property type="entry name" value="PROTEIN YELLOW-RELATED"/>
    <property type="match status" value="1"/>
</dbReference>
<evidence type="ECO:0000256" key="1">
    <source>
        <dbReference type="ARBA" id="ARBA00004613"/>
    </source>
</evidence>
<keyword evidence="3" id="KW-0964">Secreted</keyword>
<evidence type="ECO:0000256" key="4">
    <source>
        <dbReference type="ARBA" id="ARBA00022729"/>
    </source>
</evidence>
<evidence type="ECO:0000256" key="6">
    <source>
        <dbReference type="SAM" id="Phobius"/>
    </source>
</evidence>
<dbReference type="AlphaFoldDB" id="A0A2M4BJ01"/>
<keyword evidence="6" id="KW-0812">Transmembrane</keyword>
<name>A0A2M4BJ01_9DIPT</name>
<dbReference type="InterPro" id="IPR017996">
    <property type="entry name" value="MRJP/yellow-related"/>
</dbReference>
<feature type="signal peptide" evidence="7">
    <location>
        <begin position="1"/>
        <end position="37"/>
    </location>
</feature>
<keyword evidence="6" id="KW-0472">Membrane</keyword>
<feature type="chain" id="PRO_5014979812" evidence="7">
    <location>
        <begin position="38"/>
        <end position="557"/>
    </location>
</feature>
<dbReference type="PANTHER" id="PTHR10009:SF18">
    <property type="entry name" value="PROTEIN YELLOW-LIKE PROTEIN"/>
    <property type="match status" value="1"/>
</dbReference>
<dbReference type="GO" id="GO:0005576">
    <property type="term" value="C:extracellular region"/>
    <property type="evidence" value="ECO:0007669"/>
    <property type="project" value="UniProtKB-SubCell"/>
</dbReference>
<evidence type="ECO:0000256" key="2">
    <source>
        <dbReference type="ARBA" id="ARBA00009127"/>
    </source>
</evidence>
<feature type="compositionally biased region" description="Low complexity" evidence="5">
    <location>
        <begin position="43"/>
        <end position="57"/>
    </location>
</feature>
<evidence type="ECO:0000313" key="8">
    <source>
        <dbReference type="EMBL" id="MBW53046.1"/>
    </source>
</evidence>
<dbReference type="FunFam" id="2.120.10.30:FF:000045">
    <property type="entry name" value="Blast:Protein yellow"/>
    <property type="match status" value="1"/>
</dbReference>
<sequence length="557" mass="61591">MSSDTATSTSTLRATRITNRVARLLVVLLVTLGCTSGQQISNDLQQQEQQQQLDILSPPTPASPIAPGERQFRVVYEWNVLDFAFATEDERSRALFSGRYIPKNVLISDCKPHTNRLYLTIPRMLPGVPATLGYVVRPENNGRTDPEIVPYPSWEMNERGNCSALQFVQGIAVDKHGIMWVVDSGRTETLSRGSDHVVCPPKLLLLDLKRNGSVVLRYQFPESVVPPGNNYLNKVVVDDAYGGFAYITDNSGADPGIVVFSRRLLRSWKVRENNSMRAARNSVRFAVNGTELNFSIHIDSIALGPYYNPNLESDGGHDPLLGSQNYERNVYYCPLSSHHIYSLPASLLRDPEFNARATPRDILEAVTDYGEKSSQTDGMIMDNQGVLYYGLLGEHAIARWDTYRPFTPKNQQIVARDPTYIQWVDSMGFDHEGYLYVTINRLHNFVAGRLNPLEVNFRILRAKTAGLSYVETPDNLFNSDAKYLYGTDGTGETFVDNVLRFQYEGTTPASSRLAAAGILGSAGRSTSGAGLSAVGSVALLLVLVASTIGLHVGGWRA</sequence>
<evidence type="ECO:0000256" key="5">
    <source>
        <dbReference type="SAM" id="MobiDB-lite"/>
    </source>
</evidence>
<comment type="subcellular location">
    <subcellularLocation>
        <location evidence="1">Secreted</location>
    </subcellularLocation>
</comment>
<protein>
    <submittedName>
        <fullName evidence="8">Putative major royal jelly protein</fullName>
    </submittedName>
</protein>
<reference evidence="8" key="1">
    <citation type="submission" date="2018-01" db="EMBL/GenBank/DDBJ databases">
        <title>An insight into the sialome of Amazonian anophelines.</title>
        <authorList>
            <person name="Ribeiro J.M."/>
            <person name="Scarpassa V."/>
            <person name="Calvo E."/>
        </authorList>
    </citation>
    <scope>NUCLEOTIDE SEQUENCE</scope>
    <source>
        <tissue evidence="8">Salivary glands</tissue>
    </source>
</reference>
<proteinExistence type="inferred from homology"/>
<organism evidence="8">
    <name type="scientific">Anopheles marajoara</name>
    <dbReference type="NCBI Taxonomy" id="58244"/>
    <lineage>
        <taxon>Eukaryota</taxon>
        <taxon>Metazoa</taxon>
        <taxon>Ecdysozoa</taxon>
        <taxon>Arthropoda</taxon>
        <taxon>Hexapoda</taxon>
        <taxon>Insecta</taxon>
        <taxon>Pterygota</taxon>
        <taxon>Neoptera</taxon>
        <taxon>Endopterygota</taxon>
        <taxon>Diptera</taxon>
        <taxon>Nematocera</taxon>
        <taxon>Culicoidea</taxon>
        <taxon>Culicidae</taxon>
        <taxon>Anophelinae</taxon>
        <taxon>Anopheles</taxon>
    </lineage>
</organism>